<reference evidence="1 2" key="1">
    <citation type="submission" date="2017-04" db="EMBL/GenBank/DDBJ databases">
        <title>Genome Sequence of Marinobacter salarius strain SMR5 Isolated from a culture of the Diatom Skeletonema marinoi.</title>
        <authorList>
            <person name="Topel M."/>
            <person name="Pinder M.I.M."/>
            <person name="Johansson O.N."/>
            <person name="Kourtchenko O."/>
            <person name="Godhe A."/>
            <person name="Clarke A.K."/>
        </authorList>
    </citation>
    <scope>NUCLEOTIDE SEQUENCE [LARGE SCALE GENOMIC DNA]</scope>
    <source>
        <strain evidence="1 2">SMR5</strain>
        <plasmid evidence="2">Plasmid psmr5</plasmid>
    </source>
</reference>
<sequence>MSNAENPTTIEETYLAGEPNLCPCCHSDEVEGDEVVIQGKKAIQEMGCNNCEAEWEDVYTLSAVRSQDFNPDDPATKQ</sequence>
<evidence type="ECO:0000313" key="1">
    <source>
        <dbReference type="EMBL" id="ARM86143.1"/>
    </source>
</evidence>
<name>A0A1W6KFG3_9GAMM</name>
<dbReference type="RefSeq" id="WP_085682108.1">
    <property type="nucleotide sequence ID" value="NZ_CP020932.1"/>
</dbReference>
<proteinExistence type="predicted"/>
<dbReference type="EMBL" id="CP020932">
    <property type="protein sequence ID" value="ARM86143.1"/>
    <property type="molecule type" value="Genomic_DNA"/>
</dbReference>
<evidence type="ECO:0000313" key="2">
    <source>
        <dbReference type="Proteomes" id="UP000193100"/>
    </source>
</evidence>
<keyword evidence="1" id="KW-0614">Plasmid</keyword>
<dbReference type="GeneID" id="77258029"/>
<gene>
    <name evidence="1" type="ORF">MARSALSMR5_04123</name>
</gene>
<organism evidence="1 2">
    <name type="scientific">Marinobacter salarius</name>
    <dbReference type="NCBI Taxonomy" id="1420917"/>
    <lineage>
        <taxon>Bacteria</taxon>
        <taxon>Pseudomonadati</taxon>
        <taxon>Pseudomonadota</taxon>
        <taxon>Gammaproteobacteria</taxon>
        <taxon>Pseudomonadales</taxon>
        <taxon>Marinobacteraceae</taxon>
        <taxon>Marinobacter</taxon>
    </lineage>
</organism>
<dbReference type="Proteomes" id="UP000193100">
    <property type="component" value="Plasmid pSMR5"/>
</dbReference>
<accession>A0A1W6KFG3</accession>
<protein>
    <submittedName>
        <fullName evidence="1">Uncharacterized protein</fullName>
    </submittedName>
</protein>
<geneLocation type="plasmid" evidence="2">
    <name>psmr5</name>
</geneLocation>
<dbReference type="AlphaFoldDB" id="A0A1W6KFG3"/>